<accession>A0A485LLV1</accession>
<dbReference type="Proteomes" id="UP000332933">
    <property type="component" value="Unassembled WGS sequence"/>
</dbReference>
<evidence type="ECO:0000313" key="5">
    <source>
        <dbReference type="Proteomes" id="UP000332933"/>
    </source>
</evidence>
<gene>
    <name evidence="4" type="primary">Aste57867_21348</name>
    <name evidence="3" type="ORF">As57867_021279</name>
    <name evidence="4" type="ORF">ASTE57867_21348</name>
</gene>
<proteinExistence type="predicted"/>
<feature type="transmembrane region" description="Helical" evidence="2">
    <location>
        <begin position="406"/>
        <end position="427"/>
    </location>
</feature>
<keyword evidence="2" id="KW-0812">Transmembrane</keyword>
<organism evidence="4 5">
    <name type="scientific">Aphanomyces stellatus</name>
    <dbReference type="NCBI Taxonomy" id="120398"/>
    <lineage>
        <taxon>Eukaryota</taxon>
        <taxon>Sar</taxon>
        <taxon>Stramenopiles</taxon>
        <taxon>Oomycota</taxon>
        <taxon>Saprolegniomycetes</taxon>
        <taxon>Saprolegniales</taxon>
        <taxon>Verrucalvaceae</taxon>
        <taxon>Aphanomyces</taxon>
    </lineage>
</organism>
<evidence type="ECO:0000313" key="3">
    <source>
        <dbReference type="EMBL" id="KAF0686874.1"/>
    </source>
</evidence>
<keyword evidence="2" id="KW-0472">Membrane</keyword>
<name>A0A485LLV1_9STRA</name>
<sequence>MSAAASPAPATPTAVPAHTDVPAIAVATTTTTAPVVASITPTVVTVCKADVKQCKKDGGAEIIELSRDPNNFCAFPVCPAGWSIYEQLAPAPTPSTSTAAAAAAVVATPVQPTAAPTATATAALPASADPTAAPTTPAAAAATTTTVVTTTTTTVAPPTTTTTAAPVAITTTTTVAPVAVLTTTGAPIVTPEVTVTQVIASVLPSTTAAASSSSPVSIWPSATPTSAAVSTTTTTAAPTTTAAAVMKPAQPYQPPQEAQWVGIDDAHTPELEHAALDAFATYRAPDVCSALKVTLISFEMMTGLIPSAGRQYSIVAKVNCNAEESGADGKYILHFSESPVNTYHLSMCGHVKSSIVTNWISVENGTAVCQNPAQNTDFSLQKETHVEHSSAIYDYYQRLEHGDTTAIVLGVLGLLAAAVVVSAMVMLRNRFRYHQTSLDKSPSNKVGDDGDDDEESKVEDDDDEDVELAKTKDNDEVVLNEPDTTTTLKATMKLDTPGAGQEAKFTIE</sequence>
<dbReference type="EMBL" id="CAADRA010006995">
    <property type="protein sequence ID" value="VFT98020.1"/>
    <property type="molecule type" value="Genomic_DNA"/>
</dbReference>
<dbReference type="AlphaFoldDB" id="A0A485LLV1"/>
<keyword evidence="2" id="KW-1133">Transmembrane helix</keyword>
<protein>
    <submittedName>
        <fullName evidence="4">Aste57867_21348 protein</fullName>
    </submittedName>
</protein>
<keyword evidence="5" id="KW-1185">Reference proteome</keyword>
<dbReference type="EMBL" id="VJMH01006969">
    <property type="protein sequence ID" value="KAF0686874.1"/>
    <property type="molecule type" value="Genomic_DNA"/>
</dbReference>
<evidence type="ECO:0000256" key="1">
    <source>
        <dbReference type="SAM" id="MobiDB-lite"/>
    </source>
</evidence>
<feature type="compositionally biased region" description="Acidic residues" evidence="1">
    <location>
        <begin position="449"/>
        <end position="466"/>
    </location>
</feature>
<evidence type="ECO:0000256" key="2">
    <source>
        <dbReference type="SAM" id="Phobius"/>
    </source>
</evidence>
<evidence type="ECO:0000313" key="4">
    <source>
        <dbReference type="EMBL" id="VFT98020.1"/>
    </source>
</evidence>
<dbReference type="OrthoDB" id="79224at2759"/>
<reference evidence="4 5" key="1">
    <citation type="submission" date="2019-03" db="EMBL/GenBank/DDBJ databases">
        <authorList>
            <person name="Gaulin E."/>
            <person name="Dumas B."/>
        </authorList>
    </citation>
    <scope>NUCLEOTIDE SEQUENCE [LARGE SCALE GENOMIC DNA]</scope>
    <source>
        <strain evidence="4">CBS 568.67</strain>
    </source>
</reference>
<reference evidence="3" key="2">
    <citation type="submission" date="2019-06" db="EMBL/GenBank/DDBJ databases">
        <title>Genomics analysis of Aphanomyces spp. identifies a new class of oomycete effector associated with host adaptation.</title>
        <authorList>
            <person name="Gaulin E."/>
        </authorList>
    </citation>
    <scope>NUCLEOTIDE SEQUENCE</scope>
    <source>
        <strain evidence="3">CBS 578.67</strain>
    </source>
</reference>
<feature type="region of interest" description="Disordered" evidence="1">
    <location>
        <begin position="437"/>
        <end position="477"/>
    </location>
</feature>